<keyword evidence="19 29" id="KW-0371">Homeobox</keyword>
<dbReference type="InterPro" id="IPR009057">
    <property type="entry name" value="Homeodomain-like_sf"/>
</dbReference>
<dbReference type="InterPro" id="IPR001356">
    <property type="entry name" value="HD"/>
</dbReference>
<keyword evidence="9" id="KW-0597">Phosphoprotein</keyword>
<dbReference type="GO" id="GO:0005576">
    <property type="term" value="C:extracellular region"/>
    <property type="evidence" value="ECO:0007669"/>
    <property type="project" value="UniProtKB-SubCell"/>
</dbReference>
<evidence type="ECO:0000256" key="18">
    <source>
        <dbReference type="ARBA" id="ARBA00023125"/>
    </source>
</evidence>
<dbReference type="SMART" id="SM00389">
    <property type="entry name" value="HOX"/>
    <property type="match status" value="1"/>
</dbReference>
<evidence type="ECO:0000256" key="2">
    <source>
        <dbReference type="ARBA" id="ARBA00004613"/>
    </source>
</evidence>
<dbReference type="Pfam" id="PF00271">
    <property type="entry name" value="Helicase_C"/>
    <property type="match status" value="1"/>
</dbReference>
<dbReference type="PROSITE" id="PS50071">
    <property type="entry name" value="HOMEOBOX_2"/>
    <property type="match status" value="1"/>
</dbReference>
<dbReference type="GO" id="GO:0006310">
    <property type="term" value="P:DNA recombination"/>
    <property type="evidence" value="ECO:0007669"/>
    <property type="project" value="UniProtKB-KW"/>
</dbReference>
<dbReference type="SUPFAM" id="SSF56112">
    <property type="entry name" value="Protein kinase-like (PK-like)"/>
    <property type="match status" value="1"/>
</dbReference>
<dbReference type="InterPro" id="IPR011009">
    <property type="entry name" value="Kinase-like_dom_sf"/>
</dbReference>
<feature type="domain" description="Protein kinase" evidence="33">
    <location>
        <begin position="92"/>
        <end position="383"/>
    </location>
</feature>
<dbReference type="GO" id="GO:0000981">
    <property type="term" value="F:DNA-binding transcription factor activity, RNA polymerase II-specific"/>
    <property type="evidence" value="ECO:0007669"/>
    <property type="project" value="InterPro"/>
</dbReference>
<evidence type="ECO:0000256" key="31">
    <source>
        <dbReference type="RuleBase" id="RU000682"/>
    </source>
</evidence>
<dbReference type="PROSITE" id="PS51194">
    <property type="entry name" value="HELICASE_CTER"/>
    <property type="match status" value="1"/>
</dbReference>
<evidence type="ECO:0000256" key="15">
    <source>
        <dbReference type="ARBA" id="ARBA00022806"/>
    </source>
</evidence>
<dbReference type="Proteomes" id="UP000290289">
    <property type="component" value="Chromosome 13"/>
</dbReference>
<evidence type="ECO:0000256" key="4">
    <source>
        <dbReference type="ARBA" id="ARBA00007504"/>
    </source>
</evidence>
<comment type="catalytic activity">
    <reaction evidence="26">
        <text>L-threonyl-[protein] + ATP = O-phospho-L-threonyl-[protein] + ADP + H(+)</text>
        <dbReference type="Rhea" id="RHEA:46608"/>
        <dbReference type="Rhea" id="RHEA-COMP:11060"/>
        <dbReference type="Rhea" id="RHEA-COMP:11605"/>
        <dbReference type="ChEBI" id="CHEBI:15378"/>
        <dbReference type="ChEBI" id="CHEBI:30013"/>
        <dbReference type="ChEBI" id="CHEBI:30616"/>
        <dbReference type="ChEBI" id="CHEBI:61977"/>
        <dbReference type="ChEBI" id="CHEBI:456216"/>
        <dbReference type="EC" id="2.7.11.24"/>
    </reaction>
</comment>
<evidence type="ECO:0000259" key="33">
    <source>
        <dbReference type="PROSITE" id="PS50011"/>
    </source>
</evidence>
<dbReference type="GO" id="GO:0006508">
    <property type="term" value="P:proteolysis"/>
    <property type="evidence" value="ECO:0007669"/>
    <property type="project" value="InterPro"/>
</dbReference>
<dbReference type="CDD" id="cd00086">
    <property type="entry name" value="homeodomain"/>
    <property type="match status" value="1"/>
</dbReference>
<reference evidence="37 38" key="1">
    <citation type="submission" date="2018-10" db="EMBL/GenBank/DDBJ databases">
        <title>A high-quality apple genome assembly.</title>
        <authorList>
            <person name="Hu J."/>
        </authorList>
    </citation>
    <scope>NUCLEOTIDE SEQUENCE [LARGE SCALE GENOMIC DNA]</scope>
    <source>
        <strain evidence="38">cv. HFTH1</strain>
        <tissue evidence="37">Young leaf</tissue>
    </source>
</reference>
<dbReference type="SUPFAM" id="SSF52540">
    <property type="entry name" value="P-loop containing nucleoside triphosphate hydrolases"/>
    <property type="match status" value="2"/>
</dbReference>
<evidence type="ECO:0000256" key="32">
    <source>
        <dbReference type="SAM" id="MobiDB-lite"/>
    </source>
</evidence>
<dbReference type="GO" id="GO:0006281">
    <property type="term" value="P:DNA repair"/>
    <property type="evidence" value="ECO:0007669"/>
    <property type="project" value="UniProtKB-KW"/>
</dbReference>
<evidence type="ECO:0000256" key="21">
    <source>
        <dbReference type="ARBA" id="ARBA00023172"/>
    </source>
</evidence>
<comment type="catalytic activity">
    <reaction evidence="28">
        <text>ATP + H2O = ADP + phosphate + H(+)</text>
        <dbReference type="Rhea" id="RHEA:13065"/>
        <dbReference type="ChEBI" id="CHEBI:15377"/>
        <dbReference type="ChEBI" id="CHEBI:15378"/>
        <dbReference type="ChEBI" id="CHEBI:30616"/>
        <dbReference type="ChEBI" id="CHEBI:43474"/>
        <dbReference type="ChEBI" id="CHEBI:456216"/>
        <dbReference type="EC" id="5.6.2.4"/>
    </reaction>
</comment>
<comment type="catalytic activity">
    <reaction evidence="25">
        <text>Couples ATP hydrolysis with the unwinding of duplex DNA by translocating in the 3'-5' direction.</text>
        <dbReference type="EC" id="5.6.2.4"/>
    </reaction>
</comment>
<keyword evidence="17" id="KW-0805">Transcription regulation</keyword>
<dbReference type="InterPro" id="IPR003106">
    <property type="entry name" value="Leu_zip_homeo"/>
</dbReference>
<dbReference type="Pfam" id="PF00270">
    <property type="entry name" value="DEAD"/>
    <property type="match status" value="1"/>
</dbReference>
<dbReference type="InterPro" id="IPR004609">
    <property type="entry name" value="ATP-dep_DNA_helicase_RecG"/>
</dbReference>
<dbReference type="InterPro" id="IPR000719">
    <property type="entry name" value="Prot_kinase_dom"/>
</dbReference>
<evidence type="ECO:0000259" key="35">
    <source>
        <dbReference type="PROSITE" id="PS51192"/>
    </source>
</evidence>
<evidence type="ECO:0000256" key="22">
    <source>
        <dbReference type="ARBA" id="ARBA00023204"/>
    </source>
</evidence>
<feature type="compositionally biased region" description="Polar residues" evidence="32">
    <location>
        <begin position="526"/>
        <end position="540"/>
    </location>
</feature>
<dbReference type="FunFam" id="1.10.510.10:FF:000017">
    <property type="entry name" value="Mitogen-activated protein kinase"/>
    <property type="match status" value="1"/>
</dbReference>
<evidence type="ECO:0000259" key="34">
    <source>
        <dbReference type="PROSITE" id="PS50071"/>
    </source>
</evidence>
<dbReference type="PROSITE" id="PS00107">
    <property type="entry name" value="PROTEIN_KINASE_ATP"/>
    <property type="match status" value="1"/>
</dbReference>
<comment type="similarity">
    <text evidence="3">Belongs to the HD-ZIP homeobox family. Class II subfamily.</text>
</comment>
<dbReference type="PANTHER" id="PTHR47964">
    <property type="entry name" value="ATP-DEPENDENT DNA HELICASE HOMOLOG RECG, CHLOROPLASTIC"/>
    <property type="match status" value="1"/>
</dbReference>
<dbReference type="InterPro" id="IPR045562">
    <property type="entry name" value="RecG_dom3_C"/>
</dbReference>
<dbReference type="Gene3D" id="3.40.50.300">
    <property type="entry name" value="P-loop containing nucleotide triphosphate hydrolases"/>
    <property type="match status" value="2"/>
</dbReference>
<dbReference type="PROSITE" id="PS00027">
    <property type="entry name" value="HOMEOBOX_1"/>
    <property type="match status" value="1"/>
</dbReference>
<evidence type="ECO:0000256" key="30">
    <source>
        <dbReference type="PROSITE-ProRule" id="PRU10141"/>
    </source>
</evidence>
<evidence type="ECO:0000256" key="7">
    <source>
        <dbReference type="ARBA" id="ARBA00022525"/>
    </source>
</evidence>
<dbReference type="Gene3D" id="1.10.10.60">
    <property type="entry name" value="Homeodomain-like"/>
    <property type="match status" value="1"/>
</dbReference>
<evidence type="ECO:0000313" key="37">
    <source>
        <dbReference type="EMBL" id="RXH79199.1"/>
    </source>
</evidence>
<comment type="similarity">
    <text evidence="4">Belongs to the helicase family. RecG subfamily.</text>
</comment>
<dbReference type="PRINTS" id="PR00724">
    <property type="entry name" value="CRBOXYPTASEC"/>
</dbReference>
<evidence type="ECO:0000256" key="11">
    <source>
        <dbReference type="ARBA" id="ARBA00022741"/>
    </source>
</evidence>
<dbReference type="FunFam" id="3.30.200.20:FF:000046">
    <property type="entry name" value="Mitogen-activated protein kinase"/>
    <property type="match status" value="1"/>
</dbReference>
<evidence type="ECO:0000256" key="24">
    <source>
        <dbReference type="ARBA" id="ARBA00023242"/>
    </source>
</evidence>
<feature type="binding site" evidence="30">
    <location>
        <position position="122"/>
    </location>
    <ligand>
        <name>ATP</name>
        <dbReference type="ChEBI" id="CHEBI:30616"/>
    </ligand>
</feature>
<keyword evidence="13" id="KW-0418">Kinase</keyword>
<feature type="DNA-binding region" description="Homeobox" evidence="29">
    <location>
        <begin position="2163"/>
        <end position="2222"/>
    </location>
</feature>
<dbReference type="SMART" id="SM00487">
    <property type="entry name" value="DEXDc"/>
    <property type="match status" value="1"/>
</dbReference>
<dbReference type="SUPFAM" id="SSF46689">
    <property type="entry name" value="Homeodomain-like"/>
    <property type="match status" value="1"/>
</dbReference>
<dbReference type="GO" id="GO:0043565">
    <property type="term" value="F:sequence-specific DNA binding"/>
    <property type="evidence" value="ECO:0007669"/>
    <property type="project" value="InterPro"/>
</dbReference>
<evidence type="ECO:0000256" key="5">
    <source>
        <dbReference type="ARBA" id="ARBA00008832"/>
    </source>
</evidence>
<evidence type="ECO:0000256" key="19">
    <source>
        <dbReference type="ARBA" id="ARBA00023155"/>
    </source>
</evidence>
<keyword evidence="18 29" id="KW-0238">DNA-binding</keyword>
<keyword evidence="38" id="KW-1185">Reference proteome</keyword>
<evidence type="ECO:0000256" key="1">
    <source>
        <dbReference type="ARBA" id="ARBA00004123"/>
    </source>
</evidence>
<feature type="compositionally biased region" description="Polar residues" evidence="32">
    <location>
        <begin position="494"/>
        <end position="505"/>
    </location>
</feature>
<dbReference type="Pfam" id="PF00046">
    <property type="entry name" value="Homeodomain"/>
    <property type="match status" value="1"/>
</dbReference>
<keyword evidence="24 29" id="KW-0539">Nucleus</keyword>
<keyword evidence="23" id="KW-0413">Isomerase</keyword>
<name>A0A498I8H6_MALDO</name>
<feature type="region of interest" description="Disordered" evidence="32">
    <location>
        <begin position="2148"/>
        <end position="2168"/>
    </location>
</feature>
<dbReference type="SMART" id="SM00340">
    <property type="entry name" value="HALZ"/>
    <property type="match status" value="1"/>
</dbReference>
<dbReference type="Gene3D" id="1.10.510.10">
    <property type="entry name" value="Transferase(Phosphotransferase) domain 1"/>
    <property type="match status" value="1"/>
</dbReference>
<dbReference type="InterPro" id="IPR001650">
    <property type="entry name" value="Helicase_C-like"/>
</dbReference>
<feature type="region of interest" description="Disordered" evidence="32">
    <location>
        <begin position="2285"/>
        <end position="2321"/>
    </location>
</feature>
<dbReference type="GO" id="GO:0106310">
    <property type="term" value="F:protein serine kinase activity"/>
    <property type="evidence" value="ECO:0007669"/>
    <property type="project" value="RHEA"/>
</dbReference>
<dbReference type="Gene3D" id="3.30.200.20">
    <property type="entry name" value="Phosphorylase Kinase, domain 1"/>
    <property type="match status" value="1"/>
</dbReference>
<evidence type="ECO:0000256" key="23">
    <source>
        <dbReference type="ARBA" id="ARBA00023235"/>
    </source>
</evidence>
<dbReference type="InterPro" id="IPR011545">
    <property type="entry name" value="DEAD/DEAH_box_helicase_dom"/>
</dbReference>
<feature type="region of interest" description="Disordered" evidence="32">
    <location>
        <begin position="489"/>
        <end position="540"/>
    </location>
</feature>
<dbReference type="FunFam" id="3.40.50.1820:FF:000163">
    <property type="entry name" value="Carboxypeptidase"/>
    <property type="match status" value="1"/>
</dbReference>
<gene>
    <name evidence="37" type="ORF">DVH24_040346</name>
</gene>
<dbReference type="InterPro" id="IPR018202">
    <property type="entry name" value="Ser_caboxypep_ser_AS"/>
</dbReference>
<dbReference type="SMART" id="SM00220">
    <property type="entry name" value="S_TKc"/>
    <property type="match status" value="1"/>
</dbReference>
<feature type="domain" description="Helicase ATP-binding" evidence="35">
    <location>
        <begin position="1634"/>
        <end position="1827"/>
    </location>
</feature>
<comment type="catalytic activity">
    <reaction evidence="27">
        <text>L-seryl-[protein] + ATP = O-phospho-L-seryl-[protein] + ADP + H(+)</text>
        <dbReference type="Rhea" id="RHEA:17989"/>
        <dbReference type="Rhea" id="RHEA-COMP:9863"/>
        <dbReference type="Rhea" id="RHEA-COMP:11604"/>
        <dbReference type="ChEBI" id="CHEBI:15378"/>
        <dbReference type="ChEBI" id="CHEBI:29999"/>
        <dbReference type="ChEBI" id="CHEBI:30616"/>
        <dbReference type="ChEBI" id="CHEBI:83421"/>
        <dbReference type="ChEBI" id="CHEBI:456216"/>
        <dbReference type="EC" id="2.7.11.24"/>
    </reaction>
</comment>
<protein>
    <recommendedName>
        <fullName evidence="39">Mitogen-activated protein kinase</fullName>
    </recommendedName>
</protein>
<evidence type="ECO:0000256" key="17">
    <source>
        <dbReference type="ARBA" id="ARBA00023015"/>
    </source>
</evidence>
<dbReference type="EMBL" id="RDQH01000339">
    <property type="protein sequence ID" value="RXH79199.1"/>
    <property type="molecule type" value="Genomic_DNA"/>
</dbReference>
<dbReference type="Gene3D" id="3.40.50.1820">
    <property type="entry name" value="alpha/beta hydrolase"/>
    <property type="match status" value="1"/>
</dbReference>
<dbReference type="SUPFAM" id="SSF53474">
    <property type="entry name" value="alpha/beta-Hydrolases"/>
    <property type="match status" value="1"/>
</dbReference>
<dbReference type="CDD" id="cd17992">
    <property type="entry name" value="DEXHc_RecG"/>
    <property type="match status" value="1"/>
</dbReference>
<dbReference type="CDD" id="cd07859">
    <property type="entry name" value="STKc_TDY_MAPK"/>
    <property type="match status" value="1"/>
</dbReference>
<dbReference type="SMART" id="SM00490">
    <property type="entry name" value="HELICc"/>
    <property type="match status" value="1"/>
</dbReference>
<evidence type="ECO:0000256" key="20">
    <source>
        <dbReference type="ARBA" id="ARBA00023163"/>
    </source>
</evidence>
<keyword evidence="10" id="KW-0808">Transferase</keyword>
<evidence type="ECO:0000256" key="26">
    <source>
        <dbReference type="ARBA" id="ARBA00047592"/>
    </source>
</evidence>
<feature type="compositionally biased region" description="Polar residues" evidence="32">
    <location>
        <begin position="2299"/>
        <end position="2321"/>
    </location>
</feature>
<evidence type="ECO:0000256" key="14">
    <source>
        <dbReference type="ARBA" id="ARBA00022801"/>
    </source>
</evidence>
<keyword evidence="22" id="KW-0234">DNA repair</keyword>
<evidence type="ECO:0000256" key="8">
    <source>
        <dbReference type="ARBA" id="ARBA00022527"/>
    </source>
</evidence>
<dbReference type="NCBIfam" id="TIGR00643">
    <property type="entry name" value="recG"/>
    <property type="match status" value="1"/>
</dbReference>
<dbReference type="InterPro" id="IPR014001">
    <property type="entry name" value="Helicase_ATP-bd"/>
</dbReference>
<comment type="caution">
    <text evidence="37">The sequence shown here is derived from an EMBL/GenBank/DDBJ whole genome shotgun (WGS) entry which is preliminary data.</text>
</comment>
<dbReference type="InterPro" id="IPR027417">
    <property type="entry name" value="P-loop_NTPase"/>
</dbReference>
<evidence type="ECO:0000256" key="3">
    <source>
        <dbReference type="ARBA" id="ARBA00006074"/>
    </source>
</evidence>
<evidence type="ECO:0000259" key="36">
    <source>
        <dbReference type="PROSITE" id="PS51194"/>
    </source>
</evidence>
<dbReference type="PROSITE" id="PS00131">
    <property type="entry name" value="CARBOXYPEPT_SER_SER"/>
    <property type="match status" value="1"/>
</dbReference>
<keyword evidence="12" id="KW-0227">DNA damage</keyword>
<keyword evidence="14" id="KW-0378">Hydrolase</keyword>
<dbReference type="GO" id="GO:0004185">
    <property type="term" value="F:serine-type carboxypeptidase activity"/>
    <property type="evidence" value="ECO:0007669"/>
    <property type="project" value="InterPro"/>
</dbReference>
<dbReference type="PANTHER" id="PTHR47964:SF1">
    <property type="entry name" value="ATP-DEPENDENT DNA HELICASE HOMOLOG RECG, CHLOROPLASTIC"/>
    <property type="match status" value="1"/>
</dbReference>
<evidence type="ECO:0000256" key="10">
    <source>
        <dbReference type="ARBA" id="ARBA00022679"/>
    </source>
</evidence>
<dbReference type="GO" id="GO:0043138">
    <property type="term" value="F:3'-5' DNA helicase activity"/>
    <property type="evidence" value="ECO:0007669"/>
    <property type="project" value="UniProtKB-EC"/>
</dbReference>
<dbReference type="PROSITE" id="PS50011">
    <property type="entry name" value="PROTEIN_KINASE_DOM"/>
    <property type="match status" value="1"/>
</dbReference>
<evidence type="ECO:0000256" key="9">
    <source>
        <dbReference type="ARBA" id="ARBA00022553"/>
    </source>
</evidence>
<evidence type="ECO:0000256" key="29">
    <source>
        <dbReference type="PROSITE-ProRule" id="PRU00108"/>
    </source>
</evidence>
<evidence type="ECO:0000256" key="13">
    <source>
        <dbReference type="ARBA" id="ARBA00022777"/>
    </source>
</evidence>
<evidence type="ECO:0000256" key="6">
    <source>
        <dbReference type="ARBA" id="ARBA00009431"/>
    </source>
</evidence>
<dbReference type="Pfam" id="PF19833">
    <property type="entry name" value="RecG_dom3_C"/>
    <property type="match status" value="1"/>
</dbReference>
<evidence type="ECO:0000256" key="28">
    <source>
        <dbReference type="ARBA" id="ARBA00048988"/>
    </source>
</evidence>
<dbReference type="InterPro" id="IPR003527">
    <property type="entry name" value="MAP_kinase_CS"/>
</dbReference>
<dbReference type="FunFam" id="1.10.10.60:FF:000577">
    <property type="entry name" value="Homeobox-leucine zipper protein 18"/>
    <property type="match status" value="1"/>
</dbReference>
<keyword evidence="16 30" id="KW-0067">ATP-binding</keyword>
<accession>A0A498I8H6</accession>
<dbReference type="GO" id="GO:0005524">
    <property type="term" value="F:ATP binding"/>
    <property type="evidence" value="ECO:0007669"/>
    <property type="project" value="UniProtKB-UniRule"/>
</dbReference>
<evidence type="ECO:0008006" key="39">
    <source>
        <dbReference type="Google" id="ProtNLM"/>
    </source>
</evidence>
<sequence length="2321" mass="260057">MDGIRRWFQGLSSSSADHGDVSLNDAVERPPPSSASTDEEQRELMMTVDLDMSGLTPIKVPMRTNHRVATMDHHKKMLDKEFFTEYGEASQYEIQEVIGKGSYGVVASAVDTHTGEKVAIKKINDVFEHVSDATRILREIKLLRLLHHPDIVEIRHIMLPPCRREFKDIYVVFELMESDLHQVIKANDDLTPEHYQFFLYQLLRALKYIHTANVFHRDLKPKNILANADCKLKICDFGLARAACNDAPSTIFWTDYVATRWYRAPELCGSFFSKYTPAIDIWSIGCIFAEMLTGKPLFPGKNVVHQLDLITDLLGTPPTESIARIRNEKARRYLSSMRRKKPVPLSQKIPNADPLALRLLERLLAFDARDRPSAEEALADPYFVGLANLDQEPSRQPISKLEFEFERSRLTKDDVRELIYREILEYHPKMLQDYLQGSDNIGFMYPSGVDRFRRQFEHLEAHYGKGERSTALQRKHASLPRERVCMSQDEAAEQNGNVKKSTTASVGRAAVHSPQRSQEVKVPEPTYQNGSTIPNGVNNPNHSPHSLWRSDSISASKCVVMKSQYCELLIVKESVCTRSLRISSMESSARNHLNLLFLLLLFFLRRIAAASSPPLFPKQAHPTKSGYLPVNSTSGSAIFYTFYEAQNLTTDVSKVPLLIWLQGGPGCSSMLANFYELGPWRVNFNKDPSDPLALEPNSASWNRIFGLIFLDNPIGTGFSIAANSAEIPRDQDSVAIHLFAAITKFIELDPAFKTRPMYITGESYAGKYVPAIGYYILKRNAELPAGSKGVNLQGVAIGDGLTDPIIQVNTHAVNAFYSGLINEKQRRQLEKLQLEAVGFTAAMNWSAATDARNRVLNTLQDMTGLATLYDYTKNEPYKMSLVDELLSNEAVKAALGAKGEAPFESCSDFVGGILHEDVMKSVKYMVEYLLKESKVLLYQGQYDLRDGIVSTEAWMKTLKWEGIGKFMAAERKVWKVRGEVGGYVQKWGSLSHVVVSGAGHLLPADQPVRAQVMIEDWVLGKGEAGREDMGVPNFQIHNQPIIQAQNPYYDAIVSHRRVKSVEGLDLQGFHGRGSCRKPTRMSSSWGKLACCTWHPQSQLCNLDKVDIFYMMIDKEFPFQCFSGNGLRSAIAFEAEKGYRNALGRKMRFSNFLFSTVSRLCSRPKHSLVKNNLEEVDIFGIASISDRSKLLNKVSALVGYDSLDDLIENEGAEKQSGMHVRDVVDEFDVSLVCARFPSIILGSSPRVELYDGITSFNERMLLSTQSGEGFLSDTMCEEQSATVVIEENSHQTVPVEESSSKVLLKSQNHTGSVQFSLDSSISFIPGITKKRCRQLEDCGFHTLRQLLHHFPRTYADLQNAQMKIDDGQYLIFIGKVLSSRGIKASSSFSFIEVVVGCEIMDDESTEHLNDSADGRRKKTISLHLKKFFRGARFTSLPFLRLVEGKHKEGDFVCVSGKVRTMPVKGHYEMREYNIDVLKDENEVSFHAKGRPYPIYPSKGGLDPNVLRDIIARVAQVLAVDVDPIPKNITQDFGLLSLYDAYKGIHEPKSMDEADLARKRLIFDEFFYLQLARLYQMLEGLGTQIEKDGLLDKYRKPESSAAYMKEWSILTKKFSKALPYTLTPSQLTAVSEIIWDLRQPVPMNRLLQGDVGCGKTVVAFLACMEVIGSGYQAAFMVPTELLAVQHYEHLNKLLENMEDVERKPSIALLTGSTPSKQSRIILEAWINGLRTGEISMVVGTTSLISDKIEFFALRIAVVDEQHRFGVIQRGRFNSKLYYTSINSRMVAASSDVTSKGDNHMAPHVLAMSATPIPRTLALALYGDMSLTQITDLPPGRIPVETFIIEGNDNGFEDVYEMMLDELKEGGRVYLVYPVIEQSEQLPQLRAAAADFEAISDRFQGYTCGLLHGRMKSDEKDEALRKFRSGETDILLSTQVIEIGVDVPDASMMVVMNAERFGIAQLHQLRGRVGRGVRKSKCLLLASSSSSLTRLKVLGKSSDGFYLANMDLLLRGPGNLLGKKQSGHLPEFPIARLEVDGNILQEAHLAALKVLGASHDLEQFPLLKAELSMRQPLSILGCLLGIEQSRDVELRGATARVSMAVLPTAMGSSSLELTISVPGFSSYPSFPNSSVRDLDINQIPSLQGDQEEWMTAGMEDEEESSNGSGPPRKKLRLTKEQSRLLEESFRQNHTLNPKQKEALAMQLKLRPRQVEVWFQNRRARSKLKQTEMECEYLKRWFGSLTEQNRRLQKEVEELRAMKVSPPTVLYPHSCDPLPASTLTMCPRCERVTTTTTPDRNRGGGPTKTNNIPATAAPTLSTKVATPAL</sequence>
<dbReference type="PROSITE" id="PS01351">
    <property type="entry name" value="MAPK"/>
    <property type="match status" value="1"/>
</dbReference>
<dbReference type="InterPro" id="IPR029058">
    <property type="entry name" value="AB_hydrolase_fold"/>
</dbReference>
<evidence type="ECO:0000256" key="27">
    <source>
        <dbReference type="ARBA" id="ARBA00048312"/>
    </source>
</evidence>
<dbReference type="GO" id="GO:0016887">
    <property type="term" value="F:ATP hydrolysis activity"/>
    <property type="evidence" value="ECO:0007669"/>
    <property type="project" value="RHEA"/>
</dbReference>
<dbReference type="InterPro" id="IPR012340">
    <property type="entry name" value="NA-bd_OB-fold"/>
</dbReference>
<dbReference type="PROSITE" id="PS51192">
    <property type="entry name" value="HELICASE_ATP_BIND_1"/>
    <property type="match status" value="1"/>
</dbReference>
<dbReference type="Pfam" id="PF00069">
    <property type="entry name" value="Pkinase"/>
    <property type="match status" value="1"/>
</dbReference>
<keyword evidence="7" id="KW-0964">Secreted</keyword>
<keyword evidence="11 30" id="KW-0547">Nucleotide-binding</keyword>
<keyword evidence="21" id="KW-0233">DNA recombination</keyword>
<comment type="similarity">
    <text evidence="6">Belongs to the peptidase S10 family.</text>
</comment>
<comment type="subcellular location">
    <subcellularLocation>
        <location evidence="1 29 31">Nucleus</location>
    </subcellularLocation>
    <subcellularLocation>
        <location evidence="2">Secreted</location>
    </subcellularLocation>
</comment>
<dbReference type="InterPro" id="IPR047112">
    <property type="entry name" value="RecG/Mfd"/>
</dbReference>
<feature type="region of interest" description="Disordered" evidence="32">
    <location>
        <begin position="9"/>
        <end position="40"/>
    </location>
</feature>
<organism evidence="37 38">
    <name type="scientific">Malus domestica</name>
    <name type="common">Apple</name>
    <name type="synonym">Pyrus malus</name>
    <dbReference type="NCBI Taxonomy" id="3750"/>
    <lineage>
        <taxon>Eukaryota</taxon>
        <taxon>Viridiplantae</taxon>
        <taxon>Streptophyta</taxon>
        <taxon>Embryophyta</taxon>
        <taxon>Tracheophyta</taxon>
        <taxon>Spermatophyta</taxon>
        <taxon>Magnoliopsida</taxon>
        <taxon>eudicotyledons</taxon>
        <taxon>Gunneridae</taxon>
        <taxon>Pentapetalae</taxon>
        <taxon>rosids</taxon>
        <taxon>fabids</taxon>
        <taxon>Rosales</taxon>
        <taxon>Rosaceae</taxon>
        <taxon>Amygdaloideae</taxon>
        <taxon>Maleae</taxon>
        <taxon>Malus</taxon>
    </lineage>
</organism>
<evidence type="ECO:0000256" key="12">
    <source>
        <dbReference type="ARBA" id="ARBA00022763"/>
    </source>
</evidence>
<dbReference type="InterPro" id="IPR017441">
    <property type="entry name" value="Protein_kinase_ATP_BS"/>
</dbReference>
<feature type="domain" description="Homeobox" evidence="34">
    <location>
        <begin position="2161"/>
        <end position="2221"/>
    </location>
</feature>
<dbReference type="Pfam" id="PF00450">
    <property type="entry name" value="Peptidase_S10"/>
    <property type="match status" value="1"/>
</dbReference>
<evidence type="ECO:0000256" key="16">
    <source>
        <dbReference type="ARBA" id="ARBA00022840"/>
    </source>
</evidence>
<comment type="similarity">
    <text evidence="5">Belongs to the protein kinase superfamily. CMGC Ser/Thr protein kinase family. MAP kinase subfamily.</text>
</comment>
<keyword evidence="15" id="KW-0347">Helicase</keyword>
<dbReference type="SUPFAM" id="SSF50249">
    <property type="entry name" value="Nucleic acid-binding proteins"/>
    <property type="match status" value="1"/>
</dbReference>
<dbReference type="GO" id="GO:0004707">
    <property type="term" value="F:MAP kinase activity"/>
    <property type="evidence" value="ECO:0007669"/>
    <property type="project" value="UniProtKB-EC"/>
</dbReference>
<dbReference type="STRING" id="3750.A0A498I8H6"/>
<evidence type="ECO:0000313" key="38">
    <source>
        <dbReference type="Proteomes" id="UP000290289"/>
    </source>
</evidence>
<dbReference type="GO" id="GO:0005634">
    <property type="term" value="C:nucleus"/>
    <property type="evidence" value="ECO:0007669"/>
    <property type="project" value="UniProtKB-SubCell"/>
</dbReference>
<dbReference type="InterPro" id="IPR017970">
    <property type="entry name" value="Homeobox_CS"/>
</dbReference>
<dbReference type="InterPro" id="IPR001563">
    <property type="entry name" value="Peptidase_S10"/>
</dbReference>
<dbReference type="Pfam" id="PF02183">
    <property type="entry name" value="HALZ"/>
    <property type="match status" value="1"/>
</dbReference>
<feature type="domain" description="Helicase C-terminal" evidence="36">
    <location>
        <begin position="1851"/>
        <end position="2006"/>
    </location>
</feature>
<keyword evidence="8" id="KW-0723">Serine/threonine-protein kinase</keyword>
<keyword evidence="20" id="KW-0804">Transcription</keyword>
<proteinExistence type="inferred from homology"/>
<evidence type="ECO:0000256" key="25">
    <source>
        <dbReference type="ARBA" id="ARBA00034617"/>
    </source>
</evidence>